<sequence>MTMKVEEAKKKGVDSHSEDFHPLKLSSVSPAVASADASSSSRSVGIDDILATMPSCSTLSSAPILSPQQPSKVNPNKKRGSSSSEFFLMFSRVVWTIWILRYFTK</sequence>
<feature type="region of interest" description="Disordered" evidence="1">
    <location>
        <begin position="60"/>
        <end position="82"/>
    </location>
</feature>
<evidence type="ECO:0000313" key="3">
    <source>
        <dbReference type="Proteomes" id="UP000218231"/>
    </source>
</evidence>
<dbReference type="AlphaFoldDB" id="A0A2A2LTN7"/>
<evidence type="ECO:0000256" key="1">
    <source>
        <dbReference type="SAM" id="MobiDB-lite"/>
    </source>
</evidence>
<feature type="compositionally biased region" description="Polar residues" evidence="1">
    <location>
        <begin position="60"/>
        <end position="74"/>
    </location>
</feature>
<gene>
    <name evidence="2" type="ORF">WR25_03411</name>
</gene>
<keyword evidence="3" id="KW-1185">Reference proteome</keyword>
<feature type="region of interest" description="Disordered" evidence="1">
    <location>
        <begin position="1"/>
        <end position="21"/>
    </location>
</feature>
<evidence type="ECO:0000313" key="2">
    <source>
        <dbReference type="EMBL" id="PAV89488.1"/>
    </source>
</evidence>
<protein>
    <submittedName>
        <fullName evidence="2">Uncharacterized protein</fullName>
    </submittedName>
</protein>
<reference evidence="2 3" key="1">
    <citation type="journal article" date="2017" name="Curr. Biol.">
        <title>Genome architecture and evolution of a unichromosomal asexual nematode.</title>
        <authorList>
            <person name="Fradin H."/>
            <person name="Zegar C."/>
            <person name="Gutwein M."/>
            <person name="Lucas J."/>
            <person name="Kovtun M."/>
            <person name="Corcoran D."/>
            <person name="Baugh L.R."/>
            <person name="Kiontke K."/>
            <person name="Gunsalus K."/>
            <person name="Fitch D.H."/>
            <person name="Piano F."/>
        </authorList>
    </citation>
    <scope>NUCLEOTIDE SEQUENCE [LARGE SCALE GENOMIC DNA]</scope>
    <source>
        <strain evidence="2">PF1309</strain>
    </source>
</reference>
<proteinExistence type="predicted"/>
<accession>A0A2A2LTN7</accession>
<organism evidence="2 3">
    <name type="scientific">Diploscapter pachys</name>
    <dbReference type="NCBI Taxonomy" id="2018661"/>
    <lineage>
        <taxon>Eukaryota</taxon>
        <taxon>Metazoa</taxon>
        <taxon>Ecdysozoa</taxon>
        <taxon>Nematoda</taxon>
        <taxon>Chromadorea</taxon>
        <taxon>Rhabditida</taxon>
        <taxon>Rhabditina</taxon>
        <taxon>Rhabditomorpha</taxon>
        <taxon>Rhabditoidea</taxon>
        <taxon>Rhabditidae</taxon>
        <taxon>Diploscapter</taxon>
    </lineage>
</organism>
<dbReference type="EMBL" id="LIAE01006451">
    <property type="protein sequence ID" value="PAV89488.1"/>
    <property type="molecule type" value="Genomic_DNA"/>
</dbReference>
<comment type="caution">
    <text evidence="2">The sequence shown here is derived from an EMBL/GenBank/DDBJ whole genome shotgun (WGS) entry which is preliminary data.</text>
</comment>
<name>A0A2A2LTN7_9BILA</name>
<dbReference type="Proteomes" id="UP000218231">
    <property type="component" value="Unassembled WGS sequence"/>
</dbReference>